<evidence type="ECO:0000259" key="3">
    <source>
        <dbReference type="Pfam" id="PF22124"/>
    </source>
</evidence>
<dbReference type="AlphaFoldDB" id="A0A0A1W566"/>
<dbReference type="InterPro" id="IPR013780">
    <property type="entry name" value="Glyco_hydro_b"/>
</dbReference>
<dbReference type="InterPro" id="IPR049053">
    <property type="entry name" value="AFCA-like_C"/>
</dbReference>
<accession>A0A0A1W566</accession>
<dbReference type="PIRSF" id="PIRSF007663">
    <property type="entry name" value="UCP007663"/>
    <property type="match status" value="1"/>
</dbReference>
<dbReference type="Proteomes" id="UP000032305">
    <property type="component" value="Unassembled WGS sequence"/>
</dbReference>
<dbReference type="eggNOG" id="COG1554">
    <property type="taxonomic scope" value="Bacteria"/>
</dbReference>
<dbReference type="GO" id="GO:0004560">
    <property type="term" value="F:alpha-L-fucosidase activity"/>
    <property type="evidence" value="ECO:0007669"/>
    <property type="project" value="InterPro"/>
</dbReference>
<evidence type="ECO:0000313" key="5">
    <source>
        <dbReference type="Proteomes" id="UP000032305"/>
    </source>
</evidence>
<feature type="domain" description="Glycosyl hydrolase family 95 catalytic" evidence="3">
    <location>
        <begin position="315"/>
        <end position="724"/>
    </location>
</feature>
<evidence type="ECO:0000259" key="1">
    <source>
        <dbReference type="Pfam" id="PF14498"/>
    </source>
</evidence>
<feature type="domain" description="Alpha fucosidase A-like C-terminal" evidence="2">
    <location>
        <begin position="726"/>
        <end position="820"/>
    </location>
</feature>
<evidence type="ECO:0000313" key="4">
    <source>
        <dbReference type="EMBL" id="GAM00488.1"/>
    </source>
</evidence>
<comment type="caution">
    <text evidence="4">The sequence shown here is derived from an EMBL/GenBank/DDBJ whole genome shotgun (WGS) entry which is preliminary data.</text>
</comment>
<name>A0A0A1W566_9SPHN</name>
<dbReference type="PANTHER" id="PTHR31084">
    <property type="entry name" value="ALPHA-L-FUCOSIDASE 2"/>
    <property type="match status" value="1"/>
</dbReference>
<dbReference type="InterPro" id="IPR027414">
    <property type="entry name" value="GH95_N_dom"/>
</dbReference>
<dbReference type="Gene3D" id="2.70.98.50">
    <property type="entry name" value="putative glycoside hydrolase family protein from bacillus halodurans"/>
    <property type="match status" value="1"/>
</dbReference>
<proteinExistence type="predicted"/>
<dbReference type="PROSITE" id="PS51318">
    <property type="entry name" value="TAT"/>
    <property type="match status" value="1"/>
</dbReference>
<organism evidence="4 5">
    <name type="scientific">Sphingomonas parapaucimobilis NBRC 15100</name>
    <dbReference type="NCBI Taxonomy" id="1219049"/>
    <lineage>
        <taxon>Bacteria</taxon>
        <taxon>Pseudomonadati</taxon>
        <taxon>Pseudomonadota</taxon>
        <taxon>Alphaproteobacteria</taxon>
        <taxon>Sphingomonadales</taxon>
        <taxon>Sphingomonadaceae</taxon>
        <taxon>Sphingomonas</taxon>
    </lineage>
</organism>
<keyword evidence="5" id="KW-1185">Reference proteome</keyword>
<dbReference type="PANTHER" id="PTHR31084:SF0">
    <property type="entry name" value="ALPHA-L-FUCOSIDASE 2"/>
    <property type="match status" value="1"/>
</dbReference>
<dbReference type="Pfam" id="PF14498">
    <property type="entry name" value="Glyco_hyd_65N_2"/>
    <property type="match status" value="1"/>
</dbReference>
<dbReference type="RefSeq" id="WP_217995680.1">
    <property type="nucleotide sequence ID" value="NZ_BBPI01000034.1"/>
</dbReference>
<dbReference type="EMBL" id="BBPI01000034">
    <property type="protein sequence ID" value="GAM00488.1"/>
    <property type="molecule type" value="Genomic_DNA"/>
</dbReference>
<dbReference type="InterPro" id="IPR008928">
    <property type="entry name" value="6-hairpin_glycosidase_sf"/>
</dbReference>
<protein>
    <submittedName>
        <fullName evidence="4">Putative alpha-L-fucosidase</fullName>
    </submittedName>
</protein>
<dbReference type="InterPro" id="IPR006311">
    <property type="entry name" value="TAT_signal"/>
</dbReference>
<dbReference type="Gene3D" id="1.50.10.10">
    <property type="match status" value="1"/>
</dbReference>
<dbReference type="InterPro" id="IPR016518">
    <property type="entry name" value="Alpha-L-fucosidase"/>
</dbReference>
<dbReference type="GO" id="GO:0005975">
    <property type="term" value="P:carbohydrate metabolic process"/>
    <property type="evidence" value="ECO:0007669"/>
    <property type="project" value="InterPro"/>
</dbReference>
<dbReference type="SUPFAM" id="SSF48208">
    <property type="entry name" value="Six-hairpin glycosidases"/>
    <property type="match status" value="1"/>
</dbReference>
<dbReference type="Gene3D" id="2.60.40.1180">
    <property type="entry name" value="Golgi alpha-mannosidase II"/>
    <property type="match status" value="1"/>
</dbReference>
<dbReference type="Pfam" id="PF21307">
    <property type="entry name" value="Glyco_hydro_95_C"/>
    <property type="match status" value="1"/>
</dbReference>
<evidence type="ECO:0000259" key="2">
    <source>
        <dbReference type="Pfam" id="PF21307"/>
    </source>
</evidence>
<dbReference type="InterPro" id="IPR054363">
    <property type="entry name" value="GH95_cat"/>
</dbReference>
<dbReference type="Pfam" id="PF22124">
    <property type="entry name" value="Glyco_hydro_95_cat"/>
    <property type="match status" value="1"/>
</dbReference>
<dbReference type="InterPro" id="IPR012341">
    <property type="entry name" value="6hp_glycosidase-like_sf"/>
</dbReference>
<feature type="domain" description="Glycosyl hydrolase family 95 N-terminal" evidence="1">
    <location>
        <begin position="40"/>
        <end position="286"/>
    </location>
</feature>
<gene>
    <name evidence="4" type="ORF">SP5_034_00610</name>
</gene>
<sequence length="826" mass="88835">MADLTRRGVLEAGAFAMAASGIGTLPLRAQPVAADDSHRLWFDAPATRWVDGLPVGNGRLGAMVRGGPAREIISLNEDSLWSGYPGSDARPDAQGSLAEVRQAALAGDYHAADMRAKKLQGAYSNSYAPIGDLVIALPHDGATPDDYRRALDLDQAVVDIAYTAGRTRYRREVFVSHPAQLVVVRMTAEGGAIDADVSLATLLKGSVRAEGNRLILHGKAPSYAAPNYHSVADPVRYDDAAGRGMMFAAVADVMNEGGRVTVSGDRIVVRGARSVEIRLNAATGFRGFDQSPDLPIEAIEAKAVAALSAARGTDYATLRAAHVADHRTLYRRAGLQLAGGATGTTAERRAGNARASDPGLAALLFHFGRYLLIASSRAGTQPANLQGIWNAEVRPPWSSNHTTNINTEMNYWPAEVANLADCHTPLFDWLERVAVRGARVAQSYYGMPGWCLHHNSDIWAMANPVGEGSAAPIWANWPMGGPWLMQHLWQHYAFGGDRAFLRDRAWPLMRGAAEFCAAWLVANGTDGRLTTAPSISPENEFLAPDGKPASISTGCTMDLALIRELFANCIAASALLKTDTAFATKLRGLVERLEPYRIGRHGQLQEWSRDFAEAEPGHRHISHLYPLYPGDEFTPRRTPEWARAAATSMQRREDNGGAQTGWSRAWATCIWARMGDAARSGRSIDAFFKGSTLDNLFDTHPSNNGPIFQIDGNFGITAAIAEMLLQSHDGAIALLPALPPAWRDGRVHGLRARGGVTVDQRWAAGQLEQAELLSALGGDLVVRLPAGRRVRAAMRGGRAVAIRATGDAMRIATRAGDRITLTIGAA</sequence>
<reference evidence="4 5" key="1">
    <citation type="submission" date="2014-11" db="EMBL/GenBank/DDBJ databases">
        <title>Whole genome shotgun sequence of Sphingomonas parapaucimobilis NBRC 15100.</title>
        <authorList>
            <person name="Katano-Makiyama Y."/>
            <person name="Hosoyama A."/>
            <person name="Hashimoto M."/>
            <person name="Hosoyama Y."/>
            <person name="Noguchi M."/>
            <person name="Numata M."/>
            <person name="Tsuchikane K."/>
            <person name="Hirakata S."/>
            <person name="Uohara A."/>
            <person name="Shimodaira J."/>
            <person name="Ohji S."/>
            <person name="Ichikawa N."/>
            <person name="Kimura A."/>
            <person name="Yamazoe A."/>
            <person name="Fujita N."/>
        </authorList>
    </citation>
    <scope>NUCLEOTIDE SEQUENCE [LARGE SCALE GENOMIC DNA]</scope>
    <source>
        <strain evidence="4 5">NBRC 15100</strain>
    </source>
</reference>